<feature type="chain" id="PRO_5045806244" evidence="2">
    <location>
        <begin position="21"/>
        <end position="216"/>
    </location>
</feature>
<keyword evidence="4" id="KW-1185">Reference proteome</keyword>
<evidence type="ECO:0000313" key="3">
    <source>
        <dbReference type="EMBL" id="MEL0658403.1"/>
    </source>
</evidence>
<proteinExistence type="predicted"/>
<keyword evidence="1" id="KW-0472">Membrane</keyword>
<protein>
    <submittedName>
        <fullName evidence="3">PEP-CTERM sorting domain-containing protein</fullName>
    </submittedName>
</protein>
<gene>
    <name evidence="3" type="ORF">V6255_04540</name>
</gene>
<dbReference type="RefSeq" id="WP_341627064.1">
    <property type="nucleotide sequence ID" value="NZ_JBAKBA010000007.1"/>
</dbReference>
<feature type="transmembrane region" description="Helical" evidence="1">
    <location>
        <begin position="192"/>
        <end position="211"/>
    </location>
</feature>
<dbReference type="Gene3D" id="2.60.120.380">
    <property type="match status" value="1"/>
</dbReference>
<keyword evidence="2" id="KW-0732">Signal</keyword>
<evidence type="ECO:0000313" key="4">
    <source>
        <dbReference type="Proteomes" id="UP001366060"/>
    </source>
</evidence>
<comment type="caution">
    <text evidence="3">The sequence shown here is derived from an EMBL/GenBank/DDBJ whole genome shotgun (WGS) entry which is preliminary data.</text>
</comment>
<organism evidence="3 4">
    <name type="scientific">Psychromonas arctica</name>
    <dbReference type="NCBI Taxonomy" id="168275"/>
    <lineage>
        <taxon>Bacteria</taxon>
        <taxon>Pseudomonadati</taxon>
        <taxon>Pseudomonadota</taxon>
        <taxon>Gammaproteobacteria</taxon>
        <taxon>Alteromonadales</taxon>
        <taxon>Psychromonadaceae</taxon>
        <taxon>Psychromonas</taxon>
    </lineage>
</organism>
<dbReference type="Proteomes" id="UP001366060">
    <property type="component" value="Unassembled WGS sequence"/>
</dbReference>
<name>A0ABU9H9J2_9GAMM</name>
<dbReference type="EMBL" id="JBAKBA010000007">
    <property type="protein sequence ID" value="MEL0658403.1"/>
    <property type="molecule type" value="Genomic_DNA"/>
</dbReference>
<accession>A0ABU9H9J2</accession>
<evidence type="ECO:0000256" key="2">
    <source>
        <dbReference type="SAM" id="SignalP"/>
    </source>
</evidence>
<evidence type="ECO:0000256" key="1">
    <source>
        <dbReference type="SAM" id="Phobius"/>
    </source>
</evidence>
<reference evidence="3 4" key="1">
    <citation type="submission" date="2024-02" db="EMBL/GenBank/DDBJ databases">
        <title>Bacteria isolated from the canopy kelp, Nereocystis luetkeana.</title>
        <authorList>
            <person name="Pfister C.A."/>
            <person name="Younker I.T."/>
            <person name="Light S.H."/>
        </authorList>
    </citation>
    <scope>NUCLEOTIDE SEQUENCE [LARGE SCALE GENOMIC DNA]</scope>
    <source>
        <strain evidence="3 4">TI.2.07</strain>
    </source>
</reference>
<sequence>MNKRIFLLTATVLLTQPVYAGTITEVESNSTVFTAQNIDGSFSTGVNDDIYNASQFDWEWSSIASLEGDGTYDYYSFTALANQNYIFDIDYGMPNLDAEIGLWSIDGNISDLLADQDDGCVENGVSFCSMVDNGSVHSYDPKFSWESSSAGLYVIGVARFSTSANDSGFTGSAPVAGDDYTLQVSRDLAIDVPAPAGVMLFALSLMGFVATRKVKK</sequence>
<keyword evidence="1" id="KW-0812">Transmembrane</keyword>
<feature type="signal peptide" evidence="2">
    <location>
        <begin position="1"/>
        <end position="20"/>
    </location>
</feature>
<keyword evidence="1" id="KW-1133">Transmembrane helix</keyword>